<evidence type="ECO:0000256" key="5">
    <source>
        <dbReference type="SAM" id="Phobius"/>
    </source>
</evidence>
<evidence type="ECO:0000313" key="7">
    <source>
        <dbReference type="EMBL" id="ONK30739.1"/>
    </source>
</evidence>
<keyword evidence="4 5" id="KW-0472">Membrane</keyword>
<dbReference type="EMBL" id="MSPT01000001">
    <property type="protein sequence ID" value="ONK29454.1"/>
    <property type="molecule type" value="Genomic_DNA"/>
</dbReference>
<evidence type="ECO:0000313" key="9">
    <source>
        <dbReference type="Proteomes" id="UP000188946"/>
    </source>
</evidence>
<feature type="transmembrane region" description="Helical" evidence="5">
    <location>
        <begin position="67"/>
        <end position="90"/>
    </location>
</feature>
<name>A0AB36JRZ5_9STRE</name>
<evidence type="ECO:0000256" key="1">
    <source>
        <dbReference type="ARBA" id="ARBA00004141"/>
    </source>
</evidence>
<sequence>MVPSIVFAVFLLRLWFLKISIQHERLILKNGGREYGAKNTSYLTALHILFYLFSPVEALIKHSSVDLLGIIGIVFLVFSMGMLYLVQSILGEIWTVKLMIATNHTYNDHFLFRMIKHPNYYLNIIPELIGLTLLCHSWWTALLLTPFYTFVLWRRIKEEEELLETVILPNSQ</sequence>
<keyword evidence="9" id="KW-1185">Reference proteome</keyword>
<dbReference type="GO" id="GO:0016020">
    <property type="term" value="C:membrane"/>
    <property type="evidence" value="ECO:0007669"/>
    <property type="project" value="UniProtKB-SubCell"/>
</dbReference>
<dbReference type="PANTHER" id="PTHR43847:SF1">
    <property type="entry name" value="BLL3993 PROTEIN"/>
    <property type="match status" value="1"/>
</dbReference>
<evidence type="ECO:0000256" key="4">
    <source>
        <dbReference type="ARBA" id="ARBA00023136"/>
    </source>
</evidence>
<dbReference type="InterPro" id="IPR052527">
    <property type="entry name" value="Metal_cation-efflux_comp"/>
</dbReference>
<dbReference type="AlphaFoldDB" id="A0AB36JRZ5"/>
<feature type="transmembrane region" description="Helical" evidence="5">
    <location>
        <begin position="128"/>
        <end position="153"/>
    </location>
</feature>
<dbReference type="EMBL" id="MSPR01000002">
    <property type="protein sequence ID" value="ONK30739.1"/>
    <property type="molecule type" value="Genomic_DNA"/>
</dbReference>
<comment type="subcellular location">
    <subcellularLocation>
        <location evidence="1">Membrane</location>
        <topology evidence="1">Multi-pass membrane protein</topology>
    </subcellularLocation>
</comment>
<keyword evidence="3 5" id="KW-1133">Transmembrane helix</keyword>
<dbReference type="PANTHER" id="PTHR43847">
    <property type="entry name" value="BLL3993 PROTEIN"/>
    <property type="match status" value="1"/>
</dbReference>
<proteinExistence type="predicted"/>
<dbReference type="Gene3D" id="1.20.120.1630">
    <property type="match status" value="1"/>
</dbReference>
<evidence type="ECO:0000313" key="8">
    <source>
        <dbReference type="Proteomes" id="UP000188600"/>
    </source>
</evidence>
<protein>
    <recommendedName>
        <fullName evidence="10">Isoprenylcysteine carboxyl methyltransferase</fullName>
    </recommendedName>
</protein>
<keyword evidence="2 5" id="KW-0812">Transmembrane</keyword>
<evidence type="ECO:0000256" key="3">
    <source>
        <dbReference type="ARBA" id="ARBA00022989"/>
    </source>
</evidence>
<evidence type="ECO:0000256" key="2">
    <source>
        <dbReference type="ARBA" id="ARBA00022692"/>
    </source>
</evidence>
<reference evidence="8 9" key="1">
    <citation type="submission" date="2016-12" db="EMBL/GenBank/DDBJ databases">
        <authorList>
            <person name="Gulvik C.A."/>
        </authorList>
    </citation>
    <scope>NUCLEOTIDE SEQUENCE [LARGE SCALE GENOMIC DNA]</scope>
    <source>
        <strain evidence="7 9">12-5202</strain>
        <strain evidence="6 8">12-5291</strain>
    </source>
</reference>
<dbReference type="Proteomes" id="UP000188946">
    <property type="component" value="Unassembled WGS sequence"/>
</dbReference>
<evidence type="ECO:0000313" key="6">
    <source>
        <dbReference type="EMBL" id="ONK29454.1"/>
    </source>
</evidence>
<dbReference type="GO" id="GO:0004671">
    <property type="term" value="F:protein C-terminal S-isoprenylcysteine carboxyl O-methyltransferase activity"/>
    <property type="evidence" value="ECO:0007669"/>
    <property type="project" value="InterPro"/>
</dbReference>
<evidence type="ECO:0008006" key="10">
    <source>
        <dbReference type="Google" id="ProtNLM"/>
    </source>
</evidence>
<organism evidence="6 8">
    <name type="scientific">Streptococcus azizii</name>
    <dbReference type="NCBI Taxonomy" id="1579424"/>
    <lineage>
        <taxon>Bacteria</taxon>
        <taxon>Bacillati</taxon>
        <taxon>Bacillota</taxon>
        <taxon>Bacilli</taxon>
        <taxon>Lactobacillales</taxon>
        <taxon>Streptococcaceae</taxon>
        <taxon>Streptococcus</taxon>
    </lineage>
</organism>
<gene>
    <name evidence="7" type="ORF">BVE84_01345</name>
    <name evidence="6" type="ORF">BVE86_00035</name>
</gene>
<dbReference type="Pfam" id="PF04140">
    <property type="entry name" value="ICMT"/>
    <property type="match status" value="1"/>
</dbReference>
<feature type="transmembrane region" description="Helical" evidence="5">
    <location>
        <begin position="40"/>
        <end position="60"/>
    </location>
</feature>
<accession>A0AB36JRZ5</accession>
<dbReference type="Proteomes" id="UP000188600">
    <property type="component" value="Unassembled WGS sequence"/>
</dbReference>
<dbReference type="InterPro" id="IPR007269">
    <property type="entry name" value="ICMT_MeTrfase"/>
</dbReference>
<comment type="caution">
    <text evidence="6">The sequence shown here is derived from an EMBL/GenBank/DDBJ whole genome shotgun (WGS) entry which is preliminary data.</text>
</comment>
<dbReference type="RefSeq" id="WP_076995291.1">
    <property type="nucleotide sequence ID" value="NZ_MSPR01000002.1"/>
</dbReference>